<keyword evidence="3" id="KW-1185">Reference proteome</keyword>
<reference evidence="2 3" key="1">
    <citation type="submission" date="2019-10" db="EMBL/GenBank/DDBJ databases">
        <title>Prolixibacter strains distinguished by the presence of nitrate reductase genes were adept at nitrate-dependent anaerobic corrosion of metallic iron and carbon steel.</title>
        <authorList>
            <person name="Iino T."/>
            <person name="Shono N."/>
            <person name="Ito K."/>
            <person name="Nakamura R."/>
            <person name="Sueoka K."/>
            <person name="Harayama S."/>
            <person name="Ohkuma M."/>
        </authorList>
    </citation>
    <scope>NUCLEOTIDE SEQUENCE [LARGE SCALE GENOMIC DNA]</scope>
    <source>
        <strain evidence="2 3">JCM 13498</strain>
    </source>
</reference>
<name>A0A5M4AW22_9BACT</name>
<proteinExistence type="predicted"/>
<dbReference type="EMBL" id="BLAX01000001">
    <property type="protein sequence ID" value="GET31848.1"/>
    <property type="molecule type" value="Genomic_DNA"/>
</dbReference>
<gene>
    <name evidence="2" type="ORF">PbJCM13498_07110</name>
</gene>
<dbReference type="RefSeq" id="WP_025863554.1">
    <property type="nucleotide sequence ID" value="NZ_BLAX01000001.1"/>
</dbReference>
<feature type="domain" description="DUF4268" evidence="1">
    <location>
        <begin position="12"/>
        <end position="144"/>
    </location>
</feature>
<protein>
    <recommendedName>
        <fullName evidence="1">DUF4268 domain-containing protein</fullName>
    </recommendedName>
</protein>
<comment type="caution">
    <text evidence="2">The sequence shown here is derived from an EMBL/GenBank/DDBJ whole genome shotgun (WGS) entry which is preliminary data.</text>
</comment>
<dbReference type="InterPro" id="IPR025364">
    <property type="entry name" value="DUF4268"/>
</dbReference>
<organism evidence="2 3">
    <name type="scientific">Prolixibacter bellariivorans</name>
    <dbReference type="NCBI Taxonomy" id="314319"/>
    <lineage>
        <taxon>Bacteria</taxon>
        <taxon>Pseudomonadati</taxon>
        <taxon>Bacteroidota</taxon>
        <taxon>Bacteroidia</taxon>
        <taxon>Marinilabiliales</taxon>
        <taxon>Prolixibacteraceae</taxon>
        <taxon>Prolixibacter</taxon>
    </lineage>
</organism>
<evidence type="ECO:0000313" key="2">
    <source>
        <dbReference type="EMBL" id="GET31848.1"/>
    </source>
</evidence>
<sequence>MYTKEEKKELVKRFWIEFDEYCSQLPELAGAKKKWLLHRTKISHLAMKFEAGRKFADVILEINHKNEARRLEVYELVEKYKLLLEDGFPEGLIWDFAFVRDNGQDVCRIYTRKYDVDMHRQKQWNEIFAFFAKNMLQLQSNFVDIRDILKEEILTLNRLER</sequence>
<dbReference type="Proteomes" id="UP000391834">
    <property type="component" value="Unassembled WGS sequence"/>
</dbReference>
<evidence type="ECO:0000313" key="3">
    <source>
        <dbReference type="Proteomes" id="UP000391834"/>
    </source>
</evidence>
<dbReference type="Pfam" id="PF14088">
    <property type="entry name" value="DUF4268"/>
    <property type="match status" value="1"/>
</dbReference>
<dbReference type="AlphaFoldDB" id="A0A5M4AW22"/>
<accession>A0A5M4AW22</accession>
<evidence type="ECO:0000259" key="1">
    <source>
        <dbReference type="Pfam" id="PF14088"/>
    </source>
</evidence>